<dbReference type="Proteomes" id="UP000461670">
    <property type="component" value="Unassembled WGS sequence"/>
</dbReference>
<sequence length="224" mass="24527">MAASEFVSARYALARVVLVVLALVACYLMAPHLPVWTGWENGPVENLQALVLLAGGMLALWWRDRAGDRQASLFWLMVAPIWFVLCARELSWGAAFMTPLDFSPVYGPTFSSSQQLPYKPLIAPVIGLLLLGTAAVFVRSRQDQTLARLWRQGSFPLLEIALFVLAMLVSAEAEGHGIVGGFPSMGHAQQQSLEEMAELVGYAVLLLAQWRVARGLRLMSSPST</sequence>
<keyword evidence="1" id="KW-0472">Membrane</keyword>
<comment type="caution">
    <text evidence="2">The sequence shown here is derived from an EMBL/GenBank/DDBJ whole genome shotgun (WGS) entry which is preliminary data.</text>
</comment>
<feature type="transmembrane region" description="Helical" evidence="1">
    <location>
        <begin position="118"/>
        <end position="138"/>
    </location>
</feature>
<gene>
    <name evidence="2" type="ORF">GAK30_00908</name>
</gene>
<evidence type="ECO:0000313" key="2">
    <source>
        <dbReference type="EMBL" id="KAF1022751.1"/>
    </source>
</evidence>
<proteinExistence type="predicted"/>
<reference evidence="3" key="1">
    <citation type="journal article" date="2020" name="MBio">
        <title>Horizontal gene transfer to a defensive symbiont with a reduced genome amongst a multipartite beetle microbiome.</title>
        <authorList>
            <person name="Waterworth S.C."/>
            <person name="Florez L.V."/>
            <person name="Rees E.R."/>
            <person name="Hertweck C."/>
            <person name="Kaltenpoth M."/>
            <person name="Kwan J.C."/>
        </authorList>
    </citation>
    <scope>NUCLEOTIDE SEQUENCE [LARGE SCALE GENOMIC DNA]</scope>
</reference>
<feature type="transmembrane region" description="Helical" evidence="1">
    <location>
        <begin position="12"/>
        <end position="30"/>
    </location>
</feature>
<accession>A0A7V8JR63</accession>
<protein>
    <submittedName>
        <fullName evidence="2">Uncharacterized protein</fullName>
    </submittedName>
</protein>
<organism evidence="2 3">
    <name type="scientific">Paracidovorax wautersii</name>
    <dbReference type="NCBI Taxonomy" id="1177982"/>
    <lineage>
        <taxon>Bacteria</taxon>
        <taxon>Pseudomonadati</taxon>
        <taxon>Pseudomonadota</taxon>
        <taxon>Betaproteobacteria</taxon>
        <taxon>Burkholderiales</taxon>
        <taxon>Comamonadaceae</taxon>
        <taxon>Paracidovorax</taxon>
    </lineage>
</organism>
<feature type="transmembrane region" description="Helical" evidence="1">
    <location>
        <begin position="74"/>
        <end position="98"/>
    </location>
</feature>
<evidence type="ECO:0000313" key="3">
    <source>
        <dbReference type="Proteomes" id="UP000461670"/>
    </source>
</evidence>
<dbReference type="AlphaFoldDB" id="A0A7V8JR63"/>
<feature type="transmembrane region" description="Helical" evidence="1">
    <location>
        <begin position="46"/>
        <end position="62"/>
    </location>
</feature>
<dbReference type="EMBL" id="WNDQ01000009">
    <property type="protein sequence ID" value="KAF1022751.1"/>
    <property type="molecule type" value="Genomic_DNA"/>
</dbReference>
<keyword evidence="1" id="KW-1133">Transmembrane helix</keyword>
<name>A0A7V8JR63_9BURK</name>
<keyword evidence="1" id="KW-0812">Transmembrane</keyword>
<evidence type="ECO:0000256" key="1">
    <source>
        <dbReference type="SAM" id="Phobius"/>
    </source>
</evidence>